<reference evidence="2" key="1">
    <citation type="submission" date="2021-02" db="EMBL/GenBank/DDBJ databases">
        <authorList>
            <person name="Nowell W R."/>
        </authorList>
    </citation>
    <scope>NUCLEOTIDE SEQUENCE</scope>
</reference>
<comment type="caution">
    <text evidence="2">The sequence shown here is derived from an EMBL/GenBank/DDBJ whole genome shotgun (WGS) entry which is preliminary data.</text>
</comment>
<name>A0A814U6K0_9BILA</name>
<dbReference type="Proteomes" id="UP000663864">
    <property type="component" value="Unassembled WGS sequence"/>
</dbReference>
<protein>
    <submittedName>
        <fullName evidence="2">Uncharacterized protein</fullName>
    </submittedName>
</protein>
<feature type="region of interest" description="Disordered" evidence="1">
    <location>
        <begin position="351"/>
        <end position="380"/>
    </location>
</feature>
<dbReference type="Gene3D" id="3.50.50.60">
    <property type="entry name" value="FAD/NAD(P)-binding domain"/>
    <property type="match status" value="1"/>
</dbReference>
<dbReference type="EMBL" id="CAJNOT010001241">
    <property type="protein sequence ID" value="CAF1169726.1"/>
    <property type="molecule type" value="Genomic_DNA"/>
</dbReference>
<sequence>MPAWTEGALLSAHRVLMYLQEEKFDVVIIGGTSLALLTAMELAKRQPTWRIVLVEQRSILNGICSNEFEQASSNNTRGYLQIGINITDGDLNSINLMTRYQFQALSNTYRAKFNSTGGFINVTDIVVDLFNIIRREDTYSNVTILIKPVHIQQLFIPLKKNMVNTEHLSTTSADTIYHDQKILTNNNDYHVLIEPSNDSMLPVDNIQQKLVQTPSRVNQYSLAQTTGDICQHMMKNAIKSSTIYCKQGIEENIVIFSGKKSEYAGKRLDHIFEAIEQQELTPTEQRDVAASRLTGDALLLYRLNHLKMPDMQRFIQQFLLTYNHSQAKASTTDATTTDVHYTLTEEAVAGKDSEEIHDNTSKSNILENHYSEPPRRSTSPLQVLQSARNEKVKLFPNFSGSENSLNWLKSLQQIVEHIISTMNSSSIMKDNVQLLDLPDELILIIMIKIKPRVLLLNSIITIGNNRLEQLAIDKCHSIDLTFDYAESPYETLIQRFYSHIMPHIIDNIQSLTINIRHIPDIITFAKKDYNGTLPNLTYLKIMIGRQHRQTGTPYTLDRSGMVVYSVFRRQPLCSMIPQFVQSYDCFGGMQGLSDLHCSSLMRSIVSFELDDDYILPHLMNSDGLFFPQSIQLTHIRITLREFDLCVYLLSQLGSQLCSFAISILFVSVHKVNISQIASISCPHLKQVTMKVYRNISNYKECIVPLLQRLSNVEYLTLLLAINGTRSRLDHFVDGFDLEKDIVSYMPYLHQFNFHIRTIFQNATHVEINTIRESFLKYQQESIGCTVDYFNNNYGQCQIYSLPFIGNRLDFISNRFPLFDINNTFSMVTMLLLFDDVKPFENLFFARIARDLPYLKTLEMFNGLEQQEKTIVTTNNLEFTHLSTLILFDIHMDYAELFFYQSHLPRLIELAIHKDILLAIITQNQQQARDNCSKVENLLTSETSCDSVDAVRNFFPLVSH</sequence>
<dbReference type="SUPFAM" id="SSF51905">
    <property type="entry name" value="FAD/NAD(P)-binding domain"/>
    <property type="match status" value="1"/>
</dbReference>
<accession>A0A814U6K0</accession>
<evidence type="ECO:0000313" key="3">
    <source>
        <dbReference type="Proteomes" id="UP000663864"/>
    </source>
</evidence>
<evidence type="ECO:0000256" key="1">
    <source>
        <dbReference type="SAM" id="MobiDB-lite"/>
    </source>
</evidence>
<proteinExistence type="predicted"/>
<organism evidence="2 3">
    <name type="scientific">Rotaria sordida</name>
    <dbReference type="NCBI Taxonomy" id="392033"/>
    <lineage>
        <taxon>Eukaryota</taxon>
        <taxon>Metazoa</taxon>
        <taxon>Spiralia</taxon>
        <taxon>Gnathifera</taxon>
        <taxon>Rotifera</taxon>
        <taxon>Eurotatoria</taxon>
        <taxon>Bdelloidea</taxon>
        <taxon>Philodinida</taxon>
        <taxon>Philodinidae</taxon>
        <taxon>Rotaria</taxon>
    </lineage>
</organism>
<dbReference type="InterPro" id="IPR036188">
    <property type="entry name" value="FAD/NAD-bd_sf"/>
</dbReference>
<evidence type="ECO:0000313" key="2">
    <source>
        <dbReference type="EMBL" id="CAF1169726.1"/>
    </source>
</evidence>
<feature type="compositionally biased region" description="Basic and acidic residues" evidence="1">
    <location>
        <begin position="351"/>
        <end position="360"/>
    </location>
</feature>
<gene>
    <name evidence="2" type="ORF">ZHD862_LOCUS21145</name>
</gene>
<dbReference type="AlphaFoldDB" id="A0A814U6K0"/>